<dbReference type="Pfam" id="PF14258">
    <property type="entry name" value="DUF4350"/>
    <property type="match status" value="1"/>
</dbReference>
<feature type="domain" description="DUF4350" evidence="3">
    <location>
        <begin position="39"/>
        <end position="246"/>
    </location>
</feature>
<feature type="transmembrane region" description="Helical" evidence="2">
    <location>
        <begin position="276"/>
        <end position="295"/>
    </location>
</feature>
<keyword evidence="2" id="KW-1133">Transmembrane helix</keyword>
<proteinExistence type="predicted"/>
<evidence type="ECO:0000259" key="3">
    <source>
        <dbReference type="Pfam" id="PF14258"/>
    </source>
</evidence>
<evidence type="ECO:0000313" key="4">
    <source>
        <dbReference type="EMBL" id="SIR76827.1"/>
    </source>
</evidence>
<keyword evidence="5" id="KW-1185">Reference proteome</keyword>
<dbReference type="SUPFAM" id="SSF52317">
    <property type="entry name" value="Class I glutamine amidotransferase-like"/>
    <property type="match status" value="1"/>
</dbReference>
<evidence type="ECO:0000313" key="5">
    <source>
        <dbReference type="Proteomes" id="UP000186914"/>
    </source>
</evidence>
<feature type="compositionally biased region" description="Basic and acidic residues" evidence="1">
    <location>
        <begin position="330"/>
        <end position="341"/>
    </location>
</feature>
<keyword evidence="2" id="KW-0472">Membrane</keyword>
<evidence type="ECO:0000256" key="1">
    <source>
        <dbReference type="SAM" id="MobiDB-lite"/>
    </source>
</evidence>
<dbReference type="InterPro" id="IPR029062">
    <property type="entry name" value="Class_I_gatase-like"/>
</dbReference>
<protein>
    <recommendedName>
        <fullName evidence="3">DUF4350 domain-containing protein</fullName>
    </recommendedName>
</protein>
<keyword evidence="2" id="KW-0812">Transmembrane</keyword>
<evidence type="ECO:0000256" key="2">
    <source>
        <dbReference type="SAM" id="Phobius"/>
    </source>
</evidence>
<accession>A0A1N7DLX8</accession>
<sequence>MKSPRTWDRPQMILAVFTGIALIALVTAASTSAASFGIYNSAWDGSSKLSAEAEATGAAVTVARDVEEYDSVPPNETIAFILSPDKPYNPSTRQNLQQFVQNGGTLVIAEDFGTHSNPLVQSLGVNARFDGHLIRDDRYNYQSPAMPVARNVENHSYTENVSALTLNHGTAIQTQNGSAIVQSSGYAYLDTTSNSKLDNNETIANHSVVTTHSVGQGQVVLVSDPSVFINSMLERSGNKEFVHNLVSTHENVLLDTSHTKQLPPLMAAVLFIRNSAAVQILFGGSGIFGLIVWGFHAEKIKSRLPNRADPKHRRSHKMDAKAMSSYLQQKHPEWEQERTERVVTSLQNQYQEE</sequence>
<reference evidence="5" key="1">
    <citation type="submission" date="2017-01" db="EMBL/GenBank/DDBJ databases">
        <authorList>
            <person name="Varghese N."/>
            <person name="Submissions S."/>
        </authorList>
    </citation>
    <scope>NUCLEOTIDE SEQUENCE [LARGE SCALE GENOMIC DNA]</scope>
    <source>
        <strain evidence="5">CGMCC 1.7737</strain>
    </source>
</reference>
<gene>
    <name evidence="4" type="ORF">SAMN05421858_3740</name>
</gene>
<dbReference type="InterPro" id="IPR025646">
    <property type="entry name" value="DUF4350"/>
</dbReference>
<dbReference type="Proteomes" id="UP000186914">
    <property type="component" value="Unassembled WGS sequence"/>
</dbReference>
<dbReference type="AlphaFoldDB" id="A0A1N7DLX8"/>
<feature type="region of interest" description="Disordered" evidence="1">
    <location>
        <begin position="304"/>
        <end position="353"/>
    </location>
</feature>
<name>A0A1N7DLX8_9EURY</name>
<organism evidence="4 5">
    <name type="scientific">Haladaptatus litoreus</name>
    <dbReference type="NCBI Taxonomy" id="553468"/>
    <lineage>
        <taxon>Archaea</taxon>
        <taxon>Methanobacteriati</taxon>
        <taxon>Methanobacteriota</taxon>
        <taxon>Stenosarchaea group</taxon>
        <taxon>Halobacteria</taxon>
        <taxon>Halobacteriales</taxon>
        <taxon>Haladaptataceae</taxon>
        <taxon>Haladaptatus</taxon>
    </lineage>
</organism>
<feature type="compositionally biased region" description="Polar residues" evidence="1">
    <location>
        <begin position="342"/>
        <end position="353"/>
    </location>
</feature>
<dbReference type="EMBL" id="FTNO01000004">
    <property type="protein sequence ID" value="SIR76827.1"/>
    <property type="molecule type" value="Genomic_DNA"/>
</dbReference>